<evidence type="ECO:0000313" key="1">
    <source>
        <dbReference type="Proteomes" id="UP000887581"/>
    </source>
</evidence>
<dbReference type="Proteomes" id="UP000887581">
    <property type="component" value="Unplaced"/>
</dbReference>
<keyword evidence="1" id="KW-1185">Reference proteome</keyword>
<proteinExistence type="predicted"/>
<organism evidence="1 2">
    <name type="scientific">Setaria digitata</name>
    <dbReference type="NCBI Taxonomy" id="48799"/>
    <lineage>
        <taxon>Eukaryota</taxon>
        <taxon>Metazoa</taxon>
        <taxon>Ecdysozoa</taxon>
        <taxon>Nematoda</taxon>
        <taxon>Chromadorea</taxon>
        <taxon>Rhabditida</taxon>
        <taxon>Spirurina</taxon>
        <taxon>Spiruromorpha</taxon>
        <taxon>Filarioidea</taxon>
        <taxon>Setariidae</taxon>
        <taxon>Setaria</taxon>
    </lineage>
</organism>
<protein>
    <submittedName>
        <fullName evidence="2">Uncharacterized protein</fullName>
    </submittedName>
</protein>
<evidence type="ECO:0000313" key="2">
    <source>
        <dbReference type="WBParaSite" id="sdigi.contig109.g4517.t1"/>
    </source>
</evidence>
<sequence length="132" mass="15400">MQRRIRGQESVGKWFGRGEGGQGTITSCQLIDFMFCRRRFRHGAHPSFHSALVSTRRYEISSFPNSSYCLSDKVYMYRFSFWKPSSNTCLPRFKKATGGHFAEVVIFICRNVAFAERIYVDFVGKKRAFRIM</sequence>
<name>A0A915PDA0_9BILA</name>
<dbReference type="AlphaFoldDB" id="A0A915PDA0"/>
<dbReference type="WBParaSite" id="sdigi.contig109.g4517.t1">
    <property type="protein sequence ID" value="sdigi.contig109.g4517.t1"/>
    <property type="gene ID" value="sdigi.contig109.g4517"/>
</dbReference>
<accession>A0A915PDA0</accession>
<reference evidence="2" key="1">
    <citation type="submission" date="2022-11" db="UniProtKB">
        <authorList>
            <consortium name="WormBaseParasite"/>
        </authorList>
    </citation>
    <scope>IDENTIFICATION</scope>
</reference>